<name>A0A6J5NKZ1_9CAUD</name>
<reference evidence="1" key="1">
    <citation type="submission" date="2020-04" db="EMBL/GenBank/DDBJ databases">
        <authorList>
            <person name="Chiriac C."/>
            <person name="Salcher M."/>
            <person name="Ghai R."/>
            <person name="Kavagutti S V."/>
        </authorList>
    </citation>
    <scope>NUCLEOTIDE SEQUENCE</scope>
</reference>
<organism evidence="1">
    <name type="scientific">uncultured Caudovirales phage</name>
    <dbReference type="NCBI Taxonomy" id="2100421"/>
    <lineage>
        <taxon>Viruses</taxon>
        <taxon>Duplodnaviria</taxon>
        <taxon>Heunggongvirae</taxon>
        <taxon>Uroviricota</taxon>
        <taxon>Caudoviricetes</taxon>
        <taxon>Peduoviridae</taxon>
        <taxon>Maltschvirus</taxon>
        <taxon>Maltschvirus maltsch</taxon>
    </lineage>
</organism>
<proteinExistence type="predicted"/>
<dbReference type="EMBL" id="LR796673">
    <property type="protein sequence ID" value="CAB4158346.1"/>
    <property type="molecule type" value="Genomic_DNA"/>
</dbReference>
<gene>
    <name evidence="1" type="ORF">UFOVP703_2</name>
</gene>
<sequence length="113" mass="12579">MQLNPAESARRKDEGQQLALDWSGQAWPERVLEAFAAWAGVQKLRGLSTCTIEQLRAESRCHPESHKAWGALPRLLVAKGLVEPLLDGAGEPVYRRAAAPKTHAHPVRVWRLL</sequence>
<accession>A0A6J5NKZ1</accession>
<protein>
    <submittedName>
        <fullName evidence="1">Uncharacterized protein</fullName>
    </submittedName>
</protein>
<evidence type="ECO:0000313" key="1">
    <source>
        <dbReference type="EMBL" id="CAB4158346.1"/>
    </source>
</evidence>